<evidence type="ECO:0000313" key="11">
    <source>
        <dbReference type="Proteomes" id="UP001152320"/>
    </source>
</evidence>
<evidence type="ECO:0000256" key="5">
    <source>
        <dbReference type="ARBA" id="ARBA00023002"/>
    </source>
</evidence>
<dbReference type="Pfam" id="PF08659">
    <property type="entry name" value="KR"/>
    <property type="match status" value="1"/>
</dbReference>
<dbReference type="PANTHER" id="PTHR43775">
    <property type="entry name" value="FATTY ACID SYNTHASE"/>
    <property type="match status" value="1"/>
</dbReference>
<keyword evidence="2" id="KW-0444">Lipid biosynthesis</keyword>
<keyword evidence="5" id="KW-0560">Oxidoreductase</keyword>
<dbReference type="PANTHER" id="PTHR43775:SF7">
    <property type="entry name" value="FATTY ACID SYNTHASE"/>
    <property type="match status" value="1"/>
</dbReference>
<keyword evidence="6" id="KW-0443">Lipid metabolism</keyword>
<evidence type="ECO:0000256" key="2">
    <source>
        <dbReference type="ARBA" id="ARBA00022516"/>
    </source>
</evidence>
<dbReference type="InterPro" id="IPR057326">
    <property type="entry name" value="KR_dom"/>
</dbReference>
<dbReference type="GO" id="GO:0006633">
    <property type="term" value="P:fatty acid biosynthetic process"/>
    <property type="evidence" value="ECO:0007669"/>
    <property type="project" value="UniProtKB-KW"/>
</dbReference>
<proteinExistence type="predicted"/>
<dbReference type="Proteomes" id="UP001152320">
    <property type="component" value="Chromosome 16"/>
</dbReference>
<keyword evidence="3" id="KW-0276">Fatty acid metabolism</keyword>
<dbReference type="OrthoDB" id="329835at2759"/>
<evidence type="ECO:0000259" key="9">
    <source>
        <dbReference type="SMART" id="SM00822"/>
    </source>
</evidence>
<dbReference type="SUPFAM" id="SSF51735">
    <property type="entry name" value="NAD(P)-binding Rossmann-fold domains"/>
    <property type="match status" value="1"/>
</dbReference>
<keyword evidence="1" id="KW-0596">Phosphopantetheine</keyword>
<name>A0A9Q1BGL6_HOLLE</name>
<evidence type="ECO:0000256" key="1">
    <source>
        <dbReference type="ARBA" id="ARBA00022450"/>
    </source>
</evidence>
<sequence>MSEPNQCSQLLLNCQKIGPIGGIFNVALVLKDGFLENLNSDDFKAVCKPKIEVARSLDEVTRHICGPELDWFVMFSSIVSGRGNAGQSNYAFGNSAMERLCEKRTKDNLPVLQFSGVLLETLERL</sequence>
<evidence type="ECO:0000313" key="10">
    <source>
        <dbReference type="EMBL" id="KAJ8026946.1"/>
    </source>
</evidence>
<keyword evidence="11" id="KW-1185">Reference proteome</keyword>
<evidence type="ECO:0000256" key="6">
    <source>
        <dbReference type="ARBA" id="ARBA00023098"/>
    </source>
</evidence>
<dbReference type="Gene3D" id="3.40.50.720">
    <property type="entry name" value="NAD(P)-binding Rossmann-like Domain"/>
    <property type="match status" value="1"/>
</dbReference>
<dbReference type="InterPro" id="IPR036291">
    <property type="entry name" value="NAD(P)-bd_dom_sf"/>
</dbReference>
<evidence type="ECO:0000256" key="8">
    <source>
        <dbReference type="ARBA" id="ARBA00023268"/>
    </source>
</evidence>
<evidence type="ECO:0000256" key="7">
    <source>
        <dbReference type="ARBA" id="ARBA00023160"/>
    </source>
</evidence>
<dbReference type="AlphaFoldDB" id="A0A9Q1BGL6"/>
<organism evidence="10 11">
    <name type="scientific">Holothuria leucospilota</name>
    <name type="common">Black long sea cucumber</name>
    <name type="synonym">Mertensiothuria leucospilota</name>
    <dbReference type="NCBI Taxonomy" id="206669"/>
    <lineage>
        <taxon>Eukaryota</taxon>
        <taxon>Metazoa</taxon>
        <taxon>Echinodermata</taxon>
        <taxon>Eleutherozoa</taxon>
        <taxon>Echinozoa</taxon>
        <taxon>Holothuroidea</taxon>
        <taxon>Aspidochirotacea</taxon>
        <taxon>Aspidochirotida</taxon>
        <taxon>Holothuriidae</taxon>
        <taxon>Holothuria</taxon>
    </lineage>
</organism>
<evidence type="ECO:0000256" key="4">
    <source>
        <dbReference type="ARBA" id="ARBA00022857"/>
    </source>
</evidence>
<dbReference type="InterPro" id="IPR050091">
    <property type="entry name" value="PKS_NRPS_Biosynth_Enz"/>
</dbReference>
<dbReference type="EMBL" id="JAIZAY010000016">
    <property type="protein sequence ID" value="KAJ8026946.1"/>
    <property type="molecule type" value="Genomic_DNA"/>
</dbReference>
<keyword evidence="7" id="KW-0275">Fatty acid biosynthesis</keyword>
<evidence type="ECO:0000256" key="3">
    <source>
        <dbReference type="ARBA" id="ARBA00022832"/>
    </source>
</evidence>
<feature type="domain" description="Ketoreductase" evidence="9">
    <location>
        <begin position="1"/>
        <end position="120"/>
    </location>
</feature>
<gene>
    <name evidence="10" type="ORF">HOLleu_31921</name>
</gene>
<dbReference type="InterPro" id="IPR013968">
    <property type="entry name" value="PKS_KR"/>
</dbReference>
<accession>A0A9Q1BGL6</accession>
<dbReference type="GO" id="GO:0016491">
    <property type="term" value="F:oxidoreductase activity"/>
    <property type="evidence" value="ECO:0007669"/>
    <property type="project" value="UniProtKB-KW"/>
</dbReference>
<keyword evidence="4" id="KW-0521">NADP</keyword>
<protein>
    <submittedName>
        <fullName evidence="10">Fatty acid synthase</fullName>
    </submittedName>
</protein>
<dbReference type="GO" id="GO:0004312">
    <property type="term" value="F:fatty acid synthase activity"/>
    <property type="evidence" value="ECO:0007669"/>
    <property type="project" value="TreeGrafter"/>
</dbReference>
<comment type="caution">
    <text evidence="10">The sequence shown here is derived from an EMBL/GenBank/DDBJ whole genome shotgun (WGS) entry which is preliminary data.</text>
</comment>
<keyword evidence="8" id="KW-0511">Multifunctional enzyme</keyword>
<dbReference type="SMART" id="SM00822">
    <property type="entry name" value="PKS_KR"/>
    <property type="match status" value="1"/>
</dbReference>
<reference evidence="10" key="1">
    <citation type="submission" date="2021-10" db="EMBL/GenBank/DDBJ databases">
        <title>Tropical sea cucumber genome reveals ecological adaptation and Cuvierian tubules defense mechanism.</title>
        <authorList>
            <person name="Chen T."/>
        </authorList>
    </citation>
    <scope>NUCLEOTIDE SEQUENCE</scope>
    <source>
        <strain evidence="10">Nanhai2018</strain>
        <tissue evidence="10">Muscle</tissue>
    </source>
</reference>